<feature type="domain" description="Response regulatory" evidence="10">
    <location>
        <begin position="996"/>
        <end position="1157"/>
    </location>
</feature>
<evidence type="ECO:0000256" key="1">
    <source>
        <dbReference type="ARBA" id="ARBA00000085"/>
    </source>
</evidence>
<feature type="region of interest" description="Disordered" evidence="8">
    <location>
        <begin position="933"/>
        <end position="959"/>
    </location>
</feature>
<evidence type="ECO:0000259" key="11">
    <source>
        <dbReference type="PROSITE" id="PS50113"/>
    </source>
</evidence>
<dbReference type="SMART" id="SM00387">
    <property type="entry name" value="HATPase_c"/>
    <property type="match status" value="1"/>
</dbReference>
<keyword evidence="7" id="KW-0175">Coiled coil</keyword>
<dbReference type="SUPFAM" id="SSF47384">
    <property type="entry name" value="Homodimeric domain of signal transducing histidine kinase"/>
    <property type="match status" value="1"/>
</dbReference>
<dbReference type="SUPFAM" id="SSF55874">
    <property type="entry name" value="ATPase domain of HSP90 chaperone/DNA topoisomerase II/histidine kinase"/>
    <property type="match status" value="2"/>
</dbReference>
<dbReference type="PROSITE" id="PS50113">
    <property type="entry name" value="PAC"/>
    <property type="match status" value="1"/>
</dbReference>
<dbReference type="CDD" id="cd00082">
    <property type="entry name" value="HisKA"/>
    <property type="match status" value="1"/>
</dbReference>
<feature type="domain" description="PAC" evidence="11">
    <location>
        <begin position="405"/>
        <end position="458"/>
    </location>
</feature>
<feature type="region of interest" description="Disordered" evidence="8">
    <location>
        <begin position="881"/>
        <end position="911"/>
    </location>
</feature>
<dbReference type="SMART" id="SM00388">
    <property type="entry name" value="HisKA"/>
    <property type="match status" value="1"/>
</dbReference>
<dbReference type="Pfam" id="PF00072">
    <property type="entry name" value="Response_reg"/>
    <property type="match status" value="1"/>
</dbReference>
<feature type="compositionally biased region" description="Polar residues" evidence="8">
    <location>
        <begin position="299"/>
        <end position="312"/>
    </location>
</feature>
<dbReference type="InterPro" id="IPR004358">
    <property type="entry name" value="Sig_transdc_His_kin-like_C"/>
</dbReference>
<dbReference type="InterPro" id="IPR036097">
    <property type="entry name" value="HisK_dim/P_sf"/>
</dbReference>
<dbReference type="PANTHER" id="PTHR43047">
    <property type="entry name" value="TWO-COMPONENT HISTIDINE PROTEIN KINASE"/>
    <property type="match status" value="1"/>
</dbReference>
<protein>
    <recommendedName>
        <fullName evidence="2">histidine kinase</fullName>
        <ecNumber evidence="2">2.7.13.3</ecNumber>
    </recommendedName>
</protein>
<accession>A0ABP0WSV0</accession>
<feature type="compositionally biased region" description="Low complexity" evidence="8">
    <location>
        <begin position="82"/>
        <end position="99"/>
    </location>
</feature>
<evidence type="ECO:0000256" key="7">
    <source>
        <dbReference type="SAM" id="Coils"/>
    </source>
</evidence>
<dbReference type="Gene3D" id="3.40.50.2300">
    <property type="match status" value="1"/>
</dbReference>
<dbReference type="SMART" id="SM00448">
    <property type="entry name" value="REC"/>
    <property type="match status" value="1"/>
</dbReference>
<keyword evidence="4" id="KW-0808">Transferase</keyword>
<feature type="region of interest" description="Disordered" evidence="8">
    <location>
        <begin position="1"/>
        <end position="24"/>
    </location>
</feature>
<reference evidence="12 13" key="1">
    <citation type="submission" date="2024-02" db="EMBL/GenBank/DDBJ databases">
        <authorList>
            <consortium name="ELIXIR-Norway"/>
            <consortium name="Elixir Norway"/>
        </authorList>
    </citation>
    <scope>NUCLEOTIDE SEQUENCE [LARGE SCALE GENOMIC DNA]</scope>
</reference>
<dbReference type="PRINTS" id="PR00344">
    <property type="entry name" value="BCTRLSENSOR"/>
</dbReference>
<feature type="compositionally biased region" description="Polar residues" evidence="8">
    <location>
        <begin position="950"/>
        <end position="959"/>
    </location>
</feature>
<dbReference type="InterPro" id="IPR011006">
    <property type="entry name" value="CheY-like_superfamily"/>
</dbReference>
<dbReference type="Pfam" id="PF02518">
    <property type="entry name" value="HATPase_c"/>
    <property type="match status" value="1"/>
</dbReference>
<dbReference type="PROSITE" id="PS50109">
    <property type="entry name" value="HIS_KIN"/>
    <property type="match status" value="1"/>
</dbReference>
<evidence type="ECO:0000256" key="4">
    <source>
        <dbReference type="ARBA" id="ARBA00022679"/>
    </source>
</evidence>
<evidence type="ECO:0000313" key="12">
    <source>
        <dbReference type="EMBL" id="CAK9268437.1"/>
    </source>
</evidence>
<evidence type="ECO:0000256" key="2">
    <source>
        <dbReference type="ARBA" id="ARBA00012438"/>
    </source>
</evidence>
<dbReference type="InterPro" id="IPR003594">
    <property type="entry name" value="HATPase_dom"/>
</dbReference>
<feature type="coiled-coil region" evidence="7">
    <location>
        <begin position="201"/>
        <end position="235"/>
    </location>
</feature>
<dbReference type="Gene3D" id="1.10.287.130">
    <property type="match status" value="1"/>
</dbReference>
<evidence type="ECO:0000259" key="10">
    <source>
        <dbReference type="PROSITE" id="PS50110"/>
    </source>
</evidence>
<dbReference type="InterPro" id="IPR000700">
    <property type="entry name" value="PAS-assoc_C"/>
</dbReference>
<evidence type="ECO:0000259" key="9">
    <source>
        <dbReference type="PROSITE" id="PS50109"/>
    </source>
</evidence>
<dbReference type="Proteomes" id="UP001497444">
    <property type="component" value="Chromosome 2"/>
</dbReference>
<dbReference type="Gene3D" id="3.30.450.20">
    <property type="entry name" value="PAS domain"/>
    <property type="match status" value="1"/>
</dbReference>
<feature type="region of interest" description="Disordered" evidence="8">
    <location>
        <begin position="722"/>
        <end position="742"/>
    </location>
</feature>
<feature type="compositionally biased region" description="Polar residues" evidence="8">
    <location>
        <begin position="726"/>
        <end position="742"/>
    </location>
</feature>
<keyword evidence="5" id="KW-0418">Kinase</keyword>
<dbReference type="InterPro" id="IPR001789">
    <property type="entry name" value="Sig_transdc_resp-reg_receiver"/>
</dbReference>
<organism evidence="12 13">
    <name type="scientific">Sphagnum jensenii</name>
    <dbReference type="NCBI Taxonomy" id="128206"/>
    <lineage>
        <taxon>Eukaryota</taxon>
        <taxon>Viridiplantae</taxon>
        <taxon>Streptophyta</taxon>
        <taxon>Embryophyta</taxon>
        <taxon>Bryophyta</taxon>
        <taxon>Sphagnophytina</taxon>
        <taxon>Sphagnopsida</taxon>
        <taxon>Sphagnales</taxon>
        <taxon>Sphagnaceae</taxon>
        <taxon>Sphagnum</taxon>
    </lineage>
</organism>
<evidence type="ECO:0000256" key="3">
    <source>
        <dbReference type="ARBA" id="ARBA00022553"/>
    </source>
</evidence>
<feature type="region of interest" description="Disordered" evidence="8">
    <location>
        <begin position="36"/>
        <end position="108"/>
    </location>
</feature>
<evidence type="ECO:0000256" key="5">
    <source>
        <dbReference type="ARBA" id="ARBA00022777"/>
    </source>
</evidence>
<feature type="modified residue" description="4-aspartylphosphate" evidence="6">
    <location>
        <position position="1045"/>
    </location>
</feature>
<proteinExistence type="predicted"/>
<evidence type="ECO:0000256" key="6">
    <source>
        <dbReference type="PROSITE-ProRule" id="PRU00169"/>
    </source>
</evidence>
<dbReference type="InterPro" id="IPR005467">
    <property type="entry name" value="His_kinase_dom"/>
</dbReference>
<dbReference type="CDD" id="cd17546">
    <property type="entry name" value="REC_hyHK_CKI1_RcsC-like"/>
    <property type="match status" value="1"/>
</dbReference>
<feature type="domain" description="Histidine kinase" evidence="9">
    <location>
        <begin position="493"/>
        <end position="823"/>
    </location>
</feature>
<feature type="compositionally biased region" description="Pro residues" evidence="8">
    <location>
        <begin position="65"/>
        <end position="81"/>
    </location>
</feature>
<feature type="compositionally biased region" description="Low complexity" evidence="8">
    <location>
        <begin position="49"/>
        <end position="64"/>
    </location>
</feature>
<dbReference type="PANTHER" id="PTHR43047:SF68">
    <property type="entry name" value="HISTIDINE KINASE 5"/>
    <property type="match status" value="1"/>
</dbReference>
<dbReference type="EMBL" id="OZ020097">
    <property type="protein sequence ID" value="CAK9268437.1"/>
    <property type="molecule type" value="Genomic_DNA"/>
</dbReference>
<dbReference type="Pfam" id="PF00512">
    <property type="entry name" value="HisKA"/>
    <property type="match status" value="1"/>
</dbReference>
<dbReference type="SUPFAM" id="SSF52172">
    <property type="entry name" value="CheY-like"/>
    <property type="match status" value="1"/>
</dbReference>
<feature type="compositionally biased region" description="Low complexity" evidence="8">
    <location>
        <begin position="897"/>
        <end position="906"/>
    </location>
</feature>
<gene>
    <name evidence="12" type="ORF">CSSPJE1EN1_LOCUS13915</name>
</gene>
<dbReference type="PROSITE" id="PS50110">
    <property type="entry name" value="RESPONSE_REGULATORY"/>
    <property type="match status" value="1"/>
</dbReference>
<feature type="compositionally biased region" description="Acidic residues" evidence="8">
    <location>
        <begin position="13"/>
        <end position="23"/>
    </location>
</feature>
<feature type="region of interest" description="Disordered" evidence="8">
    <location>
        <begin position="289"/>
        <end position="312"/>
    </location>
</feature>
<sequence length="1158" mass="126145">MMEDAGADFFNQIEEEEEEEEEFCCNRVRKCHPLLSSSGILQPTPLAPPLSSSSSSSSTNLSNPPAAPGNPVQPCPLPPSPSSSSSSLSSSSSSKSNPPAAVPRNPTVSNPNFFNLNVSESFSTKSLGLRPTIIPSLSKDAEETGVMFLLPSSPQATITTALSDHSGPDNVAISTMTVSPSSSNDVIIPPLKCASEIVASVESWQKTMVELVVENEQLRKQVQHLRKVLDEKETACQSAGKTRELCLDEEANNNFGLKTHVSRDDDDEVHICSLKRDFTKDLHTQQQEVFSGREHLKPSSASSEQGEQHGNNNSYEDVKLVLERMCGIESLLSMISNDVPIIIISHCDANLRYTYIKFVHKPLEHVCSQDILGLKDVDLVGVIPGALEMMEMKKEVLCTGIANRRELNVEVEANDGVGARLLVIACEPLFGNEGGVLGVTTVLIDVTEQAMLRERLAQMKDEVAKREVTEKKLRHAIAAADEAMEAKNSFLAVMSHEIRTPLNGVLGMAQILATTPLNSEQKELVDAMVFSGDVLLAIISDILDLSKVEAGTMELEEQGLNPRDIVKHVVRTAIAATRERNISIQAIVADDVPTLVIGDPLRIKQVITNLVFNAVKFTKRGYVKVRLRVVNHPKTSAPTQCLGNLSSFSEGYDSDHILENSVKPAAAASSSTHLELGKVDRKEKSPEVRFSEQMNTVEWNPLLEGGRRDIPEDILSTVEEDKAEEQQQLLSDPNSTTSNAQGSPDIWLQYEIEDTGIGIPKGAFPLLFEKFTQVHSSTTRKYGGTGLGLAICKQLVQLMGGQILAQSEEGKGSTFTFTVRCKRPTQAIAAGPIKTVSETKLKKNLCHSTAQLHKLQAGMLNPLCSRNSAMNLQLLPRMIKSEQQETRSADSSLKLHNGNNNNNNNNSLAFSSLGSHEKSKVLTCAAGARGGQGAFKENEGGVQRSGRWDTASNGLRRTSSGPPRIECLFMPQFEESKSLGIIESAAAPKAEKNAPLLLLAEDNKVNVMVAMSMLKRLGLAADVAYNGLEAIKALQTKCYDLVLMDICMPLMDGLEVTKHIREFERCGYWDKKIIQATSESGGASWCQPAYRQLSSTAMVASQENFPIGGGRRHLPIVAMTANALSNCEDQCSKTGMDSFMTKPVTFKKLKDVLDHFLS</sequence>
<keyword evidence="3 6" id="KW-0597">Phosphoprotein</keyword>
<evidence type="ECO:0000313" key="13">
    <source>
        <dbReference type="Proteomes" id="UP001497444"/>
    </source>
</evidence>
<comment type="catalytic activity">
    <reaction evidence="1">
        <text>ATP + protein L-histidine = ADP + protein N-phospho-L-histidine.</text>
        <dbReference type="EC" id="2.7.13.3"/>
    </reaction>
</comment>
<dbReference type="InterPro" id="IPR003661">
    <property type="entry name" value="HisK_dim/P_dom"/>
</dbReference>
<evidence type="ECO:0000256" key="8">
    <source>
        <dbReference type="SAM" id="MobiDB-lite"/>
    </source>
</evidence>
<dbReference type="Gene3D" id="3.30.565.10">
    <property type="entry name" value="Histidine kinase-like ATPase, C-terminal domain"/>
    <property type="match status" value="1"/>
</dbReference>
<keyword evidence="13" id="KW-1185">Reference proteome</keyword>
<dbReference type="InterPro" id="IPR036890">
    <property type="entry name" value="HATPase_C_sf"/>
</dbReference>
<name>A0ABP0WSV0_9BRYO</name>
<dbReference type="EC" id="2.7.13.3" evidence="2"/>
<dbReference type="CDD" id="cd16922">
    <property type="entry name" value="HATPase_EvgS-ArcB-TorS-like"/>
    <property type="match status" value="1"/>
</dbReference>